<dbReference type="Proteomes" id="UP000187735">
    <property type="component" value="Chromosome"/>
</dbReference>
<dbReference type="InterPro" id="IPR011101">
    <property type="entry name" value="DUF5131"/>
</dbReference>
<name>A0A1P8WGV0_9PLAN</name>
<reference evidence="1 2" key="1">
    <citation type="journal article" date="2016" name="Front. Microbiol.">
        <title>Fuerstia marisgermanicae gen. nov., sp. nov., an Unusual Member of the Phylum Planctomycetes from the German Wadden Sea.</title>
        <authorList>
            <person name="Kohn T."/>
            <person name="Heuer A."/>
            <person name="Jogler M."/>
            <person name="Vollmers J."/>
            <person name="Boedeker C."/>
            <person name="Bunk B."/>
            <person name="Rast P."/>
            <person name="Borchert D."/>
            <person name="Glockner I."/>
            <person name="Freese H.M."/>
            <person name="Klenk H.P."/>
            <person name="Overmann J."/>
            <person name="Kaster A.K."/>
            <person name="Rohde M."/>
            <person name="Wiegand S."/>
            <person name="Jogler C."/>
        </authorList>
    </citation>
    <scope>NUCLEOTIDE SEQUENCE [LARGE SCALE GENOMIC DNA]</scope>
    <source>
        <strain evidence="1 2">NH11</strain>
    </source>
</reference>
<gene>
    <name evidence="1" type="ORF">Fuma_02895</name>
</gene>
<evidence type="ECO:0000313" key="2">
    <source>
        <dbReference type="Proteomes" id="UP000187735"/>
    </source>
</evidence>
<proteinExistence type="predicted"/>
<dbReference type="AlphaFoldDB" id="A0A1P8WGV0"/>
<dbReference type="STRING" id="1891926.Fuma_02895"/>
<protein>
    <submittedName>
        <fullName evidence="1">Bacteriophage protein gp37</fullName>
    </submittedName>
</protein>
<dbReference type="Pfam" id="PF07505">
    <property type="entry name" value="DUF5131"/>
    <property type="match status" value="1"/>
</dbReference>
<accession>A0A1P8WGV0</accession>
<dbReference type="EMBL" id="CP017641">
    <property type="protein sequence ID" value="APZ93278.1"/>
    <property type="molecule type" value="Genomic_DNA"/>
</dbReference>
<dbReference type="KEGG" id="fmr:Fuma_02895"/>
<sequence>MGCDGCELWSKHRKTCYAGTLHQRFGGSSKGYAPTFKDVTPFPGRMREAAKWSDLTGTERPDKPWLNGLPRLIFVSDMSDSLSKAVKFEYLEQEIIENVRSKDGQRHCWLWLTKRPKRMAEFSRWLEKRGTQWPSNLWAGTSVTDQASTARARDLLDVGDSSTVRFLSVEPQVEPADLGDVLPNLDWVIHGGESGHGSRMFDTAWAKELISQCKNSGVPYFLKQLGAKVVRNGKRLEFDDAHAGDWTEWPKNLRIRKFPQRTGVAVQGREISATSYLDYILFMLKTDGGYMQTDTLYDEIFEEFSLYMSEADLKPMAKRKTPKWKNMVDWAKASGAKSGKLAAVTHESKRYVVLLDNFETDTFVLKLVKKQKKKPSSFKKRCPNCSTYQSMSNRVCVKCKTELPVAAKREIRRSPR</sequence>
<organism evidence="1 2">
    <name type="scientific">Fuerstiella marisgermanici</name>
    <dbReference type="NCBI Taxonomy" id="1891926"/>
    <lineage>
        <taxon>Bacteria</taxon>
        <taxon>Pseudomonadati</taxon>
        <taxon>Planctomycetota</taxon>
        <taxon>Planctomycetia</taxon>
        <taxon>Planctomycetales</taxon>
        <taxon>Planctomycetaceae</taxon>
        <taxon>Fuerstiella</taxon>
    </lineage>
</organism>
<keyword evidence="2" id="KW-1185">Reference proteome</keyword>
<evidence type="ECO:0000313" key="1">
    <source>
        <dbReference type="EMBL" id="APZ93278.1"/>
    </source>
</evidence>